<keyword evidence="10" id="KW-1185">Reference proteome</keyword>
<evidence type="ECO:0000313" key="10">
    <source>
        <dbReference type="Proteomes" id="UP001301769"/>
    </source>
</evidence>
<evidence type="ECO:0000259" key="7">
    <source>
        <dbReference type="Pfam" id="PF01509"/>
    </source>
</evidence>
<dbReference type="HAMAP" id="MF_01080">
    <property type="entry name" value="TruB_bact"/>
    <property type="match status" value="1"/>
</dbReference>
<dbReference type="Proteomes" id="UP001301769">
    <property type="component" value="Unassembled WGS sequence"/>
</dbReference>
<dbReference type="Pfam" id="PF16198">
    <property type="entry name" value="TruB_C_2"/>
    <property type="match status" value="1"/>
</dbReference>
<feature type="region of interest" description="Disordered" evidence="6">
    <location>
        <begin position="56"/>
        <end position="75"/>
    </location>
</feature>
<dbReference type="AlphaFoldDB" id="A0AAN6YK99"/>
<feature type="compositionally biased region" description="Basic and acidic residues" evidence="6">
    <location>
        <begin position="292"/>
        <end position="301"/>
    </location>
</feature>
<reference evidence="9" key="1">
    <citation type="journal article" date="2023" name="Mol. Phylogenet. Evol.">
        <title>Genome-scale phylogeny and comparative genomics of the fungal order Sordariales.</title>
        <authorList>
            <person name="Hensen N."/>
            <person name="Bonometti L."/>
            <person name="Westerberg I."/>
            <person name="Brannstrom I.O."/>
            <person name="Guillou S."/>
            <person name="Cros-Aarteil S."/>
            <person name="Calhoun S."/>
            <person name="Haridas S."/>
            <person name="Kuo A."/>
            <person name="Mondo S."/>
            <person name="Pangilinan J."/>
            <person name="Riley R."/>
            <person name="LaButti K."/>
            <person name="Andreopoulos B."/>
            <person name="Lipzen A."/>
            <person name="Chen C."/>
            <person name="Yan M."/>
            <person name="Daum C."/>
            <person name="Ng V."/>
            <person name="Clum A."/>
            <person name="Steindorff A."/>
            <person name="Ohm R.A."/>
            <person name="Martin F."/>
            <person name="Silar P."/>
            <person name="Natvig D.O."/>
            <person name="Lalanne C."/>
            <person name="Gautier V."/>
            <person name="Ament-Velasquez S.L."/>
            <person name="Kruys A."/>
            <person name="Hutchinson M.I."/>
            <person name="Powell A.J."/>
            <person name="Barry K."/>
            <person name="Miller A.N."/>
            <person name="Grigoriev I.V."/>
            <person name="Debuchy R."/>
            <person name="Gladieux P."/>
            <person name="Hiltunen Thoren M."/>
            <person name="Johannesson H."/>
        </authorList>
    </citation>
    <scope>NUCLEOTIDE SEQUENCE</scope>
    <source>
        <strain evidence="9">PSN293</strain>
    </source>
</reference>
<keyword evidence="5" id="KW-0413">Isomerase</keyword>
<proteinExistence type="inferred from homology"/>
<evidence type="ECO:0000256" key="2">
    <source>
        <dbReference type="ARBA" id="ARBA00008999"/>
    </source>
</evidence>
<sequence length="460" mass="50930">MNVAKFFRMATNKKVMEGVFAVNKPVGMSSAQVIRDCQSVFKPSNLFAPLLAQDKAARDKESQHQKRRRRGAKRDLQVKIGHGGTLDPLACGVLILGVGKGTKSLQNFLLCKKTYETVVVFGASTDTYDRVGRIIKKGDYDGLSREQVETALETFRGKFKQMPPLYSSLKMEGKPLYEYAREGKPIPREIETRDVEVTELELTEWYEPGTHNHRWPTEEAEQTEKDLVGSVWRVAKKQQDGEEEPAKLTAEQETEETKALADYQSKKREAEERVDELVREEDKPSKKRKIERKQEEQRAKGAEPMMSGALGELPAGKGSNLIPPPPSPDTPFPWEGKGPPAAKIRMTVTSGFYVRSLCHDLGEKLGCGAMMAELCRSQQGQFAVGGDNCLEYSDLLKGEEVWAPKIESMLDIWNGVPPRKARSPSPAPAPAPAPVEEADASTSTEVAAPEVAEENVSIAA</sequence>
<dbReference type="InterPro" id="IPR002501">
    <property type="entry name" value="PsdUridine_synth_N"/>
</dbReference>
<evidence type="ECO:0000256" key="5">
    <source>
        <dbReference type="ARBA" id="ARBA00023235"/>
    </source>
</evidence>
<dbReference type="EC" id="5.4.99.25" evidence="3"/>
<dbReference type="Pfam" id="PF01509">
    <property type="entry name" value="TruB_N"/>
    <property type="match status" value="1"/>
</dbReference>
<name>A0AAN6YK99_9PEZI</name>
<dbReference type="GO" id="GO:0160148">
    <property type="term" value="F:tRNA pseudouridine(55) synthase activity"/>
    <property type="evidence" value="ECO:0007669"/>
    <property type="project" value="UniProtKB-EC"/>
</dbReference>
<comment type="caution">
    <text evidence="9">The sequence shown here is derived from an EMBL/GenBank/DDBJ whole genome shotgun (WGS) entry which is preliminary data.</text>
</comment>
<feature type="compositionally biased region" description="Low complexity" evidence="6">
    <location>
        <begin position="445"/>
        <end position="460"/>
    </location>
</feature>
<keyword evidence="4" id="KW-0819">tRNA processing</keyword>
<organism evidence="9 10">
    <name type="scientific">Rhypophila decipiens</name>
    <dbReference type="NCBI Taxonomy" id="261697"/>
    <lineage>
        <taxon>Eukaryota</taxon>
        <taxon>Fungi</taxon>
        <taxon>Dikarya</taxon>
        <taxon>Ascomycota</taxon>
        <taxon>Pezizomycotina</taxon>
        <taxon>Sordariomycetes</taxon>
        <taxon>Sordariomycetidae</taxon>
        <taxon>Sordariales</taxon>
        <taxon>Naviculisporaceae</taxon>
        <taxon>Rhypophila</taxon>
    </lineage>
</organism>
<dbReference type="FunFam" id="3.30.2350.10:FF:000014">
    <property type="entry name" value="PUS4p Pseudouridine synthase"/>
    <property type="match status" value="1"/>
</dbReference>
<dbReference type="InterPro" id="IPR014780">
    <property type="entry name" value="tRNA_psdUridine_synth_TruB"/>
</dbReference>
<dbReference type="EMBL" id="MU858047">
    <property type="protein sequence ID" value="KAK4219616.1"/>
    <property type="molecule type" value="Genomic_DNA"/>
</dbReference>
<dbReference type="GO" id="GO:0006400">
    <property type="term" value="P:tRNA modification"/>
    <property type="evidence" value="ECO:0007669"/>
    <property type="project" value="TreeGrafter"/>
</dbReference>
<protein>
    <recommendedName>
        <fullName evidence="3">tRNA pseudouridine(55) synthase</fullName>
        <ecNumber evidence="3">5.4.99.25</ecNumber>
    </recommendedName>
</protein>
<feature type="compositionally biased region" description="Basic and acidic residues" evidence="6">
    <location>
        <begin position="237"/>
        <end position="246"/>
    </location>
</feature>
<dbReference type="PANTHER" id="PTHR13767:SF2">
    <property type="entry name" value="PSEUDOURIDYLATE SYNTHASE TRUB1"/>
    <property type="match status" value="1"/>
</dbReference>
<dbReference type="GO" id="GO:1990481">
    <property type="term" value="P:mRNA pseudouridine synthesis"/>
    <property type="evidence" value="ECO:0007669"/>
    <property type="project" value="TreeGrafter"/>
</dbReference>
<evidence type="ECO:0000256" key="1">
    <source>
        <dbReference type="ARBA" id="ARBA00001166"/>
    </source>
</evidence>
<comment type="catalytic activity">
    <reaction evidence="1">
        <text>a uridine in mRNA = a pseudouridine in mRNA</text>
        <dbReference type="Rhea" id="RHEA:56644"/>
        <dbReference type="Rhea" id="RHEA-COMP:14658"/>
        <dbReference type="Rhea" id="RHEA-COMP:14659"/>
        <dbReference type="ChEBI" id="CHEBI:65314"/>
        <dbReference type="ChEBI" id="CHEBI:65315"/>
    </reaction>
</comment>
<evidence type="ECO:0000259" key="8">
    <source>
        <dbReference type="Pfam" id="PF16198"/>
    </source>
</evidence>
<feature type="region of interest" description="Disordered" evidence="6">
    <location>
        <begin position="417"/>
        <end position="460"/>
    </location>
</feature>
<dbReference type="GO" id="GO:0005634">
    <property type="term" value="C:nucleus"/>
    <property type="evidence" value="ECO:0007669"/>
    <property type="project" value="TreeGrafter"/>
</dbReference>
<evidence type="ECO:0000313" key="9">
    <source>
        <dbReference type="EMBL" id="KAK4219616.1"/>
    </source>
</evidence>
<evidence type="ECO:0000256" key="6">
    <source>
        <dbReference type="SAM" id="MobiDB-lite"/>
    </source>
</evidence>
<comment type="similarity">
    <text evidence="2">Belongs to the pseudouridine synthase TruB family.</text>
</comment>
<feature type="compositionally biased region" description="Basic and acidic residues" evidence="6">
    <location>
        <begin position="255"/>
        <end position="284"/>
    </location>
</feature>
<gene>
    <name evidence="9" type="ORF">QBC37DRAFT_409355</name>
</gene>
<reference evidence="9" key="2">
    <citation type="submission" date="2023-05" db="EMBL/GenBank/DDBJ databases">
        <authorList>
            <consortium name="Lawrence Berkeley National Laboratory"/>
            <person name="Steindorff A."/>
            <person name="Hensen N."/>
            <person name="Bonometti L."/>
            <person name="Westerberg I."/>
            <person name="Brannstrom I.O."/>
            <person name="Guillou S."/>
            <person name="Cros-Aarteil S."/>
            <person name="Calhoun S."/>
            <person name="Haridas S."/>
            <person name="Kuo A."/>
            <person name="Mondo S."/>
            <person name="Pangilinan J."/>
            <person name="Riley R."/>
            <person name="Labutti K."/>
            <person name="Andreopoulos B."/>
            <person name="Lipzen A."/>
            <person name="Chen C."/>
            <person name="Yanf M."/>
            <person name="Daum C."/>
            <person name="Ng V."/>
            <person name="Clum A."/>
            <person name="Ohm R."/>
            <person name="Martin F."/>
            <person name="Silar P."/>
            <person name="Natvig D."/>
            <person name="Lalanne C."/>
            <person name="Gautier V."/>
            <person name="Ament-Velasquez S.L."/>
            <person name="Kruys A."/>
            <person name="Hutchinson M.I."/>
            <person name="Powell A.J."/>
            <person name="Barry K."/>
            <person name="Miller A.N."/>
            <person name="Grigoriev I.V."/>
            <person name="Debuchy R."/>
            <person name="Gladieux P."/>
            <person name="Thoren M.H."/>
            <person name="Johannesson H."/>
        </authorList>
    </citation>
    <scope>NUCLEOTIDE SEQUENCE</scope>
    <source>
        <strain evidence="9">PSN293</strain>
    </source>
</reference>
<accession>A0AAN6YK99</accession>
<dbReference type="PANTHER" id="PTHR13767">
    <property type="entry name" value="TRNA-PSEUDOURIDINE SYNTHASE"/>
    <property type="match status" value="1"/>
</dbReference>
<feature type="domain" description="tRNA pseudouridylate synthase B C-terminal" evidence="8">
    <location>
        <begin position="355"/>
        <end position="410"/>
    </location>
</feature>
<dbReference type="InterPro" id="IPR032819">
    <property type="entry name" value="TruB_C"/>
</dbReference>
<feature type="region of interest" description="Disordered" evidence="6">
    <location>
        <begin position="236"/>
        <end position="327"/>
    </location>
</feature>
<dbReference type="GO" id="GO:0003723">
    <property type="term" value="F:RNA binding"/>
    <property type="evidence" value="ECO:0007669"/>
    <property type="project" value="InterPro"/>
</dbReference>
<evidence type="ECO:0000256" key="3">
    <source>
        <dbReference type="ARBA" id="ARBA00012787"/>
    </source>
</evidence>
<evidence type="ECO:0000256" key="4">
    <source>
        <dbReference type="ARBA" id="ARBA00022694"/>
    </source>
</evidence>
<feature type="domain" description="Pseudouridine synthase II N-terminal" evidence="7">
    <location>
        <begin position="78"/>
        <end position="208"/>
    </location>
</feature>
<dbReference type="InterPro" id="IPR020103">
    <property type="entry name" value="PsdUridine_synth_cat_dom_sf"/>
</dbReference>
<dbReference type="Gene3D" id="3.30.2350.10">
    <property type="entry name" value="Pseudouridine synthase"/>
    <property type="match status" value="1"/>
</dbReference>
<dbReference type="SUPFAM" id="SSF55120">
    <property type="entry name" value="Pseudouridine synthase"/>
    <property type="match status" value="1"/>
</dbReference>